<dbReference type="AlphaFoldDB" id="A0A5B7J602"/>
<organism evidence="1 2">
    <name type="scientific">Portunus trituberculatus</name>
    <name type="common">Swimming crab</name>
    <name type="synonym">Neptunus trituberculatus</name>
    <dbReference type="NCBI Taxonomy" id="210409"/>
    <lineage>
        <taxon>Eukaryota</taxon>
        <taxon>Metazoa</taxon>
        <taxon>Ecdysozoa</taxon>
        <taxon>Arthropoda</taxon>
        <taxon>Crustacea</taxon>
        <taxon>Multicrustacea</taxon>
        <taxon>Malacostraca</taxon>
        <taxon>Eumalacostraca</taxon>
        <taxon>Eucarida</taxon>
        <taxon>Decapoda</taxon>
        <taxon>Pleocyemata</taxon>
        <taxon>Brachyura</taxon>
        <taxon>Eubrachyura</taxon>
        <taxon>Portunoidea</taxon>
        <taxon>Portunidae</taxon>
        <taxon>Portuninae</taxon>
        <taxon>Portunus</taxon>
    </lineage>
</organism>
<accession>A0A5B7J602</accession>
<keyword evidence="2" id="KW-1185">Reference proteome</keyword>
<proteinExistence type="predicted"/>
<evidence type="ECO:0000313" key="1">
    <source>
        <dbReference type="EMBL" id="MPC88368.1"/>
    </source>
</evidence>
<dbReference type="Proteomes" id="UP000324222">
    <property type="component" value="Unassembled WGS sequence"/>
</dbReference>
<dbReference type="EMBL" id="VSRR010077602">
    <property type="protein sequence ID" value="MPC88368.1"/>
    <property type="molecule type" value="Genomic_DNA"/>
</dbReference>
<protein>
    <submittedName>
        <fullName evidence="1">Uncharacterized protein</fullName>
    </submittedName>
</protein>
<comment type="caution">
    <text evidence="1">The sequence shown here is derived from an EMBL/GenBank/DDBJ whole genome shotgun (WGS) entry which is preliminary data.</text>
</comment>
<sequence length="61" mass="6865">MASGSYLLLPFYAFTPSHLSIAFHTQCWRGETWRGHGLGRTRGWLGDSSASENNNISQYVM</sequence>
<name>A0A5B7J602_PORTR</name>
<evidence type="ECO:0000313" key="2">
    <source>
        <dbReference type="Proteomes" id="UP000324222"/>
    </source>
</evidence>
<gene>
    <name evidence="1" type="ORF">E2C01_083269</name>
</gene>
<reference evidence="1 2" key="1">
    <citation type="submission" date="2019-05" db="EMBL/GenBank/DDBJ databases">
        <title>Another draft genome of Portunus trituberculatus and its Hox gene families provides insights of decapod evolution.</title>
        <authorList>
            <person name="Jeong J.-H."/>
            <person name="Song I."/>
            <person name="Kim S."/>
            <person name="Choi T."/>
            <person name="Kim D."/>
            <person name="Ryu S."/>
            <person name="Kim W."/>
        </authorList>
    </citation>
    <scope>NUCLEOTIDE SEQUENCE [LARGE SCALE GENOMIC DNA]</scope>
    <source>
        <tissue evidence="1">Muscle</tissue>
    </source>
</reference>